<feature type="transmembrane region" description="Helical" evidence="8">
    <location>
        <begin position="90"/>
        <end position="110"/>
    </location>
</feature>
<comment type="similarity">
    <text evidence="2">Belongs to the major facilitator superfamily. EmrB family.</text>
</comment>
<feature type="transmembrane region" description="Helical" evidence="8">
    <location>
        <begin position="211"/>
        <end position="230"/>
    </location>
</feature>
<evidence type="ECO:0000259" key="9">
    <source>
        <dbReference type="PROSITE" id="PS50850"/>
    </source>
</evidence>
<dbReference type="Gene3D" id="1.20.1250.20">
    <property type="entry name" value="MFS general substrate transporter like domains"/>
    <property type="match status" value="1"/>
</dbReference>
<keyword evidence="7 8" id="KW-0472">Membrane</keyword>
<evidence type="ECO:0000256" key="2">
    <source>
        <dbReference type="ARBA" id="ARBA00008537"/>
    </source>
</evidence>
<evidence type="ECO:0000256" key="8">
    <source>
        <dbReference type="SAM" id="Phobius"/>
    </source>
</evidence>
<sequence>MTETPVATAAHEGDLGYPMRERILVTVCAIGATLIETVDSTVVNVGLPKMMGGLDATVDEVAWIITAYSIGNILMIPMTRFFADKIGRKVYFTGSVFFFTIFSFFCAQSTSMPELVIFRMLQGVSGAAFFATSQALLIEAYPSRLVGLANALFAIGISLGPAVGPVIGGYIAYHLSWPWMFYINVPIGIVLTALSYKVIRNSPFTNHEETADVWGILLLALGIPALQIFLENGQEFAWFDSPLIRASFWIAVISLPLFIVRQFMAKHPLIDLRVLKNRSLAAGCFGLFFLGIVYFGTLFTVPLMGQILLGWNPYKMGVVLLPGILSFTFTAMFVGGAMGKAPLLPIMFAGMGILLLSLHGLSSLSIQIGPDAVFWPLIERGIGLACLFPPIMTLAMSTLSREKVSSGAALVSMMGQIGGTVGIAFMTTMLERFEQQHRSDLSAHLSNSAPFFEQHSQMLNSLFIAHGVSPQAAGPLSFALMNQTLDAQAMMLSFGNLYLLTSISCLLLLFAIFGFERSAISHPQKATVAD</sequence>
<feature type="transmembrane region" description="Helical" evidence="8">
    <location>
        <begin position="280"/>
        <end position="304"/>
    </location>
</feature>
<keyword evidence="11" id="KW-1185">Reference proteome</keyword>
<feature type="transmembrane region" description="Helical" evidence="8">
    <location>
        <begin position="145"/>
        <end position="173"/>
    </location>
</feature>
<dbReference type="InterPro" id="IPR004638">
    <property type="entry name" value="EmrB-like"/>
</dbReference>
<dbReference type="PANTHER" id="PTHR42718">
    <property type="entry name" value="MAJOR FACILITATOR SUPERFAMILY MULTIDRUG TRANSPORTER MFSC"/>
    <property type="match status" value="1"/>
</dbReference>
<feature type="transmembrane region" description="Helical" evidence="8">
    <location>
        <begin position="316"/>
        <end position="336"/>
    </location>
</feature>
<feature type="transmembrane region" description="Helical" evidence="8">
    <location>
        <begin position="242"/>
        <end position="260"/>
    </location>
</feature>
<dbReference type="InterPro" id="IPR036259">
    <property type="entry name" value="MFS_trans_sf"/>
</dbReference>
<reference evidence="11" key="2">
    <citation type="submission" date="2012-03" db="EMBL/GenBank/DDBJ databases">
        <title>The complete genome sequence of the pioneer microbe on fresh volcanic deposit, Leptospirillum ferrooxidans strain C2-3.</title>
        <authorList>
            <person name="Fujimura R."/>
            <person name="Sato Y."/>
            <person name="Nishizawa T."/>
            <person name="Nanba K."/>
            <person name="Oshima K."/>
            <person name="Hattori M."/>
            <person name="Kamijo T."/>
            <person name="Ohta H."/>
        </authorList>
    </citation>
    <scope>NUCLEOTIDE SEQUENCE [LARGE SCALE GENOMIC DNA]</scope>
    <source>
        <strain evidence="11">C2-3</strain>
    </source>
</reference>
<dbReference type="PROSITE" id="PS50850">
    <property type="entry name" value="MFS"/>
    <property type="match status" value="1"/>
</dbReference>
<feature type="transmembrane region" description="Helical" evidence="8">
    <location>
        <begin position="61"/>
        <end position="83"/>
    </location>
</feature>
<dbReference type="KEGG" id="lfc:LFE_1473"/>
<accession>I0IPF6</accession>
<evidence type="ECO:0000256" key="1">
    <source>
        <dbReference type="ARBA" id="ARBA00004651"/>
    </source>
</evidence>
<dbReference type="HOGENOM" id="CLU_000960_28_0_0"/>
<gene>
    <name evidence="10" type="ordered locus">LFE_1473</name>
</gene>
<feature type="transmembrane region" description="Helical" evidence="8">
    <location>
        <begin position="408"/>
        <end position="430"/>
    </location>
</feature>
<feature type="transmembrane region" description="Helical" evidence="8">
    <location>
        <begin position="373"/>
        <end position="396"/>
    </location>
</feature>
<feature type="transmembrane region" description="Helical" evidence="8">
    <location>
        <begin position="179"/>
        <end position="199"/>
    </location>
</feature>
<keyword evidence="3" id="KW-0813">Transport</keyword>
<feature type="transmembrane region" description="Helical" evidence="8">
    <location>
        <begin position="497"/>
        <end position="515"/>
    </location>
</feature>
<feature type="transmembrane region" description="Helical" evidence="8">
    <location>
        <begin position="116"/>
        <end position="138"/>
    </location>
</feature>
<comment type="subcellular location">
    <subcellularLocation>
        <location evidence="1">Cell membrane</location>
        <topology evidence="1">Multi-pass membrane protein</topology>
    </subcellularLocation>
</comment>
<keyword evidence="6 8" id="KW-1133">Transmembrane helix</keyword>
<feature type="domain" description="Major facilitator superfamily (MFS) profile" evidence="9">
    <location>
        <begin position="25"/>
        <end position="519"/>
    </location>
</feature>
<dbReference type="Pfam" id="PF07690">
    <property type="entry name" value="MFS_1"/>
    <property type="match status" value="1"/>
</dbReference>
<keyword evidence="4" id="KW-1003">Cell membrane</keyword>
<dbReference type="InterPro" id="IPR011701">
    <property type="entry name" value="MFS"/>
</dbReference>
<dbReference type="NCBIfam" id="TIGR00711">
    <property type="entry name" value="efflux_EmrB"/>
    <property type="match status" value="1"/>
</dbReference>
<reference evidence="10 11" key="1">
    <citation type="journal article" date="2012" name="J. Bacteriol.">
        <title>Complete Genome Sequence of Leptospirillum ferrooxidans Strain C2-3, Isolated from a Fresh Volcanic Ash Deposit on the Island of Miyake, Japan.</title>
        <authorList>
            <person name="Fujimura R."/>
            <person name="Sato Y."/>
            <person name="Nishizawa T."/>
            <person name="Oshima K."/>
            <person name="Kim S.-W."/>
            <person name="Hattori M."/>
            <person name="Kamijo T."/>
            <person name="Ohta H."/>
        </authorList>
    </citation>
    <scope>NUCLEOTIDE SEQUENCE [LARGE SCALE GENOMIC DNA]</scope>
    <source>
        <strain evidence="10 11">C2-3</strain>
    </source>
</reference>
<dbReference type="PANTHER" id="PTHR42718:SF9">
    <property type="entry name" value="MAJOR FACILITATOR SUPERFAMILY MULTIDRUG TRANSPORTER MFSC"/>
    <property type="match status" value="1"/>
</dbReference>
<dbReference type="OrthoDB" id="9816041at2"/>
<feature type="transmembrane region" description="Helical" evidence="8">
    <location>
        <begin position="343"/>
        <end position="361"/>
    </location>
</feature>
<dbReference type="RefSeq" id="WP_014449642.1">
    <property type="nucleotide sequence ID" value="NC_017094.1"/>
</dbReference>
<name>I0IPF6_LEPFC</name>
<organism evidence="10 11">
    <name type="scientific">Leptospirillum ferrooxidans (strain C2-3)</name>
    <dbReference type="NCBI Taxonomy" id="1162668"/>
    <lineage>
        <taxon>Bacteria</taxon>
        <taxon>Pseudomonadati</taxon>
        <taxon>Nitrospirota</taxon>
        <taxon>Nitrospiria</taxon>
        <taxon>Nitrospirales</taxon>
        <taxon>Nitrospiraceae</taxon>
        <taxon>Leptospirillum</taxon>
    </lineage>
</organism>
<dbReference type="STRING" id="1162668.LFE_1473"/>
<dbReference type="AlphaFoldDB" id="I0IPF6"/>
<evidence type="ECO:0000313" key="10">
    <source>
        <dbReference type="EMBL" id="BAM07155.1"/>
    </source>
</evidence>
<evidence type="ECO:0000313" key="11">
    <source>
        <dbReference type="Proteomes" id="UP000007382"/>
    </source>
</evidence>
<protein>
    <submittedName>
        <fullName evidence="10">Putative drug resistance transporter, EmrB/QacA family</fullName>
    </submittedName>
</protein>
<keyword evidence="5 8" id="KW-0812">Transmembrane</keyword>
<evidence type="ECO:0000256" key="5">
    <source>
        <dbReference type="ARBA" id="ARBA00022692"/>
    </source>
</evidence>
<dbReference type="GO" id="GO:0022857">
    <property type="term" value="F:transmembrane transporter activity"/>
    <property type="evidence" value="ECO:0007669"/>
    <property type="project" value="InterPro"/>
</dbReference>
<dbReference type="Proteomes" id="UP000007382">
    <property type="component" value="Chromosome"/>
</dbReference>
<proteinExistence type="inferred from homology"/>
<dbReference type="GO" id="GO:0005886">
    <property type="term" value="C:plasma membrane"/>
    <property type="evidence" value="ECO:0007669"/>
    <property type="project" value="UniProtKB-SubCell"/>
</dbReference>
<dbReference type="PRINTS" id="PR01036">
    <property type="entry name" value="TCRTETB"/>
</dbReference>
<dbReference type="InterPro" id="IPR020846">
    <property type="entry name" value="MFS_dom"/>
</dbReference>
<dbReference type="SUPFAM" id="SSF103473">
    <property type="entry name" value="MFS general substrate transporter"/>
    <property type="match status" value="1"/>
</dbReference>
<evidence type="ECO:0000256" key="7">
    <source>
        <dbReference type="ARBA" id="ARBA00023136"/>
    </source>
</evidence>
<evidence type="ECO:0000256" key="4">
    <source>
        <dbReference type="ARBA" id="ARBA00022475"/>
    </source>
</evidence>
<evidence type="ECO:0000256" key="6">
    <source>
        <dbReference type="ARBA" id="ARBA00022989"/>
    </source>
</evidence>
<dbReference type="eggNOG" id="COG2814">
    <property type="taxonomic scope" value="Bacteria"/>
</dbReference>
<evidence type="ECO:0000256" key="3">
    <source>
        <dbReference type="ARBA" id="ARBA00022448"/>
    </source>
</evidence>
<dbReference type="PATRIC" id="fig|1162668.3.peg.1745"/>
<dbReference type="EMBL" id="AP012342">
    <property type="protein sequence ID" value="BAM07155.1"/>
    <property type="molecule type" value="Genomic_DNA"/>
</dbReference>